<feature type="compositionally biased region" description="Low complexity" evidence="4">
    <location>
        <begin position="157"/>
        <end position="168"/>
    </location>
</feature>
<name>A0A210QSI1_MIZYE</name>
<dbReference type="PANTHER" id="PTHR31684:SF2">
    <property type="entry name" value="COILED-COIL DOMAIN-CONTAINING PROTEIN 43"/>
    <property type="match status" value="1"/>
</dbReference>
<feature type="compositionally biased region" description="Basic and acidic residues" evidence="4">
    <location>
        <begin position="107"/>
        <end position="125"/>
    </location>
</feature>
<keyword evidence="3" id="KW-0175">Coiled coil</keyword>
<dbReference type="Pfam" id="PF26091">
    <property type="entry name" value="PWI_CCDC43"/>
    <property type="match status" value="1"/>
</dbReference>
<gene>
    <name evidence="6" type="ORF">KP79_PYT23723</name>
</gene>
<feature type="compositionally biased region" description="Basic and acidic residues" evidence="4">
    <location>
        <begin position="182"/>
        <end position="230"/>
    </location>
</feature>
<feature type="region of interest" description="Disordered" evidence="4">
    <location>
        <begin position="76"/>
        <end position="230"/>
    </location>
</feature>
<dbReference type="OrthoDB" id="2187466at2759"/>
<evidence type="ECO:0000256" key="4">
    <source>
        <dbReference type="SAM" id="MobiDB-lite"/>
    </source>
</evidence>
<evidence type="ECO:0000313" key="7">
    <source>
        <dbReference type="Proteomes" id="UP000242188"/>
    </source>
</evidence>
<evidence type="ECO:0000256" key="1">
    <source>
        <dbReference type="ARBA" id="ARBA00005305"/>
    </source>
</evidence>
<proteinExistence type="inferred from homology"/>
<dbReference type="Proteomes" id="UP000242188">
    <property type="component" value="Unassembled WGS sequence"/>
</dbReference>
<evidence type="ECO:0000259" key="5">
    <source>
        <dbReference type="Pfam" id="PF26091"/>
    </source>
</evidence>
<accession>A0A210QSI1</accession>
<evidence type="ECO:0000256" key="2">
    <source>
        <dbReference type="ARBA" id="ARBA00016648"/>
    </source>
</evidence>
<comment type="caution">
    <text evidence="6">The sequence shown here is derived from an EMBL/GenBank/DDBJ whole genome shotgun (WGS) entry which is preliminary data.</text>
</comment>
<organism evidence="6 7">
    <name type="scientific">Mizuhopecten yessoensis</name>
    <name type="common">Japanese scallop</name>
    <name type="synonym">Patinopecten yessoensis</name>
    <dbReference type="NCBI Taxonomy" id="6573"/>
    <lineage>
        <taxon>Eukaryota</taxon>
        <taxon>Metazoa</taxon>
        <taxon>Spiralia</taxon>
        <taxon>Lophotrochozoa</taxon>
        <taxon>Mollusca</taxon>
        <taxon>Bivalvia</taxon>
        <taxon>Autobranchia</taxon>
        <taxon>Pteriomorphia</taxon>
        <taxon>Pectinida</taxon>
        <taxon>Pectinoidea</taxon>
        <taxon>Pectinidae</taxon>
        <taxon>Mizuhopecten</taxon>
    </lineage>
</organism>
<keyword evidence="7" id="KW-1185">Reference proteome</keyword>
<dbReference type="InterPro" id="IPR058771">
    <property type="entry name" value="PWI_CCDC43"/>
</dbReference>
<sequence>MATSMSPYDQWLADKLLSLNPEVDTDVFVMYISSMLEEDSPADEKRESILELLAEVLETDRELACDEIMKKYDEINNKHTNKNTESAQKNIADQLSNMLEKQTIEPVKVKDTPTDKAEDRARKEAILAQYSNVSDEEDDDGHSSHTGTKGGGGGAAASGAASGASGDSLLMKNTNAETVGQVEKEKREKAKEESDKKKEKDKQDRAQQKQKGVDRKDAEKKRTQKGERRR</sequence>
<feature type="domain" description="CCDC43 PWI-like" evidence="5">
    <location>
        <begin position="3"/>
        <end position="78"/>
    </location>
</feature>
<reference evidence="6 7" key="1">
    <citation type="journal article" date="2017" name="Nat. Ecol. Evol.">
        <title>Scallop genome provides insights into evolution of bilaterian karyotype and development.</title>
        <authorList>
            <person name="Wang S."/>
            <person name="Zhang J."/>
            <person name="Jiao W."/>
            <person name="Li J."/>
            <person name="Xun X."/>
            <person name="Sun Y."/>
            <person name="Guo X."/>
            <person name="Huan P."/>
            <person name="Dong B."/>
            <person name="Zhang L."/>
            <person name="Hu X."/>
            <person name="Sun X."/>
            <person name="Wang J."/>
            <person name="Zhao C."/>
            <person name="Wang Y."/>
            <person name="Wang D."/>
            <person name="Huang X."/>
            <person name="Wang R."/>
            <person name="Lv J."/>
            <person name="Li Y."/>
            <person name="Zhang Z."/>
            <person name="Liu B."/>
            <person name="Lu W."/>
            <person name="Hui Y."/>
            <person name="Liang J."/>
            <person name="Zhou Z."/>
            <person name="Hou R."/>
            <person name="Li X."/>
            <person name="Liu Y."/>
            <person name="Li H."/>
            <person name="Ning X."/>
            <person name="Lin Y."/>
            <person name="Zhao L."/>
            <person name="Xing Q."/>
            <person name="Dou J."/>
            <person name="Li Y."/>
            <person name="Mao J."/>
            <person name="Guo H."/>
            <person name="Dou H."/>
            <person name="Li T."/>
            <person name="Mu C."/>
            <person name="Jiang W."/>
            <person name="Fu Q."/>
            <person name="Fu X."/>
            <person name="Miao Y."/>
            <person name="Liu J."/>
            <person name="Yu Q."/>
            <person name="Li R."/>
            <person name="Liao H."/>
            <person name="Li X."/>
            <person name="Kong Y."/>
            <person name="Jiang Z."/>
            <person name="Chourrout D."/>
            <person name="Li R."/>
            <person name="Bao Z."/>
        </authorList>
    </citation>
    <scope>NUCLEOTIDE SEQUENCE [LARGE SCALE GENOMIC DNA]</scope>
    <source>
        <strain evidence="6 7">PY_sf001</strain>
    </source>
</reference>
<dbReference type="EMBL" id="NEDP02002128">
    <property type="protein sequence ID" value="OWF51689.1"/>
    <property type="molecule type" value="Genomic_DNA"/>
</dbReference>
<evidence type="ECO:0000256" key="3">
    <source>
        <dbReference type="ARBA" id="ARBA00023054"/>
    </source>
</evidence>
<feature type="compositionally biased region" description="Polar residues" evidence="4">
    <location>
        <begin position="83"/>
        <end position="100"/>
    </location>
</feature>
<dbReference type="PANTHER" id="PTHR31684">
    <property type="entry name" value="COILED-COIL DOMAIN-CONTAINING PROTEIN 43"/>
    <property type="match status" value="1"/>
</dbReference>
<comment type="similarity">
    <text evidence="1">Belongs to the CCDC43 family.</text>
</comment>
<evidence type="ECO:0000313" key="6">
    <source>
        <dbReference type="EMBL" id="OWF51689.1"/>
    </source>
</evidence>
<dbReference type="AlphaFoldDB" id="A0A210QSI1"/>
<protein>
    <recommendedName>
        <fullName evidence="2">Coiled-coil domain-containing protein 43</fullName>
    </recommendedName>
</protein>
<dbReference type="InterPro" id="IPR037666">
    <property type="entry name" value="CCDC43"/>
</dbReference>